<accession>A0A2A3YHZ1</accession>
<sequence length="146" mass="16066">MIDLSIPVLLEGVGMLFVVLAVVLIVRNIGMSRRRGAFDCSLERRGVTGRSHWSPGLMRFGTDRLLWFRALSLRVGPETTILRADLLDVSRRRLEARAQGEEDSYLVEFRLRGGRTELAIMGISSGAALNAWIEAAPTGLVIGDAD</sequence>
<protein>
    <recommendedName>
        <fullName evidence="4">DUF2550 domain-containing protein</fullName>
    </recommendedName>
</protein>
<comment type="caution">
    <text evidence="2">The sequence shown here is derived from an EMBL/GenBank/DDBJ whole genome shotgun (WGS) entry which is preliminary data.</text>
</comment>
<evidence type="ECO:0000313" key="3">
    <source>
        <dbReference type="Proteomes" id="UP000218598"/>
    </source>
</evidence>
<evidence type="ECO:0008006" key="4">
    <source>
        <dbReference type="Google" id="ProtNLM"/>
    </source>
</evidence>
<dbReference type="InterPro" id="IPR019675">
    <property type="entry name" value="DUF2550"/>
</dbReference>
<keyword evidence="1" id="KW-0472">Membrane</keyword>
<gene>
    <name evidence="2" type="ORF">CIK66_11130</name>
</gene>
<reference evidence="2 3" key="1">
    <citation type="journal article" date="2017" name="Elife">
        <title>Extensive horizontal gene transfer in cheese-associated bacteria.</title>
        <authorList>
            <person name="Bonham K.S."/>
            <person name="Wolfe B.E."/>
            <person name="Dutton R.J."/>
        </authorList>
    </citation>
    <scope>NUCLEOTIDE SEQUENCE [LARGE SCALE GENOMIC DNA]</scope>
    <source>
        <strain evidence="2 3">341_9</strain>
    </source>
</reference>
<name>A0A2A3YHZ1_9MICO</name>
<evidence type="ECO:0000256" key="1">
    <source>
        <dbReference type="SAM" id="Phobius"/>
    </source>
</evidence>
<keyword evidence="1" id="KW-1133">Transmembrane helix</keyword>
<dbReference type="Proteomes" id="UP000218598">
    <property type="component" value="Unassembled WGS sequence"/>
</dbReference>
<organism evidence="2 3">
    <name type="scientific">Brachybacterium alimentarium</name>
    <dbReference type="NCBI Taxonomy" id="47845"/>
    <lineage>
        <taxon>Bacteria</taxon>
        <taxon>Bacillati</taxon>
        <taxon>Actinomycetota</taxon>
        <taxon>Actinomycetes</taxon>
        <taxon>Micrococcales</taxon>
        <taxon>Dermabacteraceae</taxon>
        <taxon>Brachybacterium</taxon>
    </lineage>
</organism>
<dbReference type="RefSeq" id="WP_096165674.1">
    <property type="nucleotide sequence ID" value="NZ_JBQCXU010000001.1"/>
</dbReference>
<dbReference type="AlphaFoldDB" id="A0A2A3YHZ1"/>
<dbReference type="Pfam" id="PF10739">
    <property type="entry name" value="DUF2550"/>
    <property type="match status" value="1"/>
</dbReference>
<feature type="transmembrane region" description="Helical" evidence="1">
    <location>
        <begin position="6"/>
        <end position="26"/>
    </location>
</feature>
<keyword evidence="1" id="KW-0812">Transmembrane</keyword>
<dbReference type="GeneID" id="95327831"/>
<dbReference type="EMBL" id="NRGR01000019">
    <property type="protein sequence ID" value="PCC38907.1"/>
    <property type="molecule type" value="Genomic_DNA"/>
</dbReference>
<proteinExistence type="predicted"/>
<evidence type="ECO:0000313" key="2">
    <source>
        <dbReference type="EMBL" id="PCC38907.1"/>
    </source>
</evidence>
<keyword evidence="3" id="KW-1185">Reference proteome</keyword>
<dbReference type="OrthoDB" id="4793422at2"/>